<keyword evidence="4 6" id="KW-0238">DNA-binding</keyword>
<dbReference type="SUPFAM" id="SSF52172">
    <property type="entry name" value="CheY-like"/>
    <property type="match status" value="1"/>
</dbReference>
<evidence type="ECO:0000256" key="5">
    <source>
        <dbReference type="ARBA" id="ARBA00023163"/>
    </source>
</evidence>
<dbReference type="Proteomes" id="UP000092598">
    <property type="component" value="Chromosome"/>
</dbReference>
<dbReference type="GO" id="GO:0000156">
    <property type="term" value="F:phosphorelay response regulator activity"/>
    <property type="evidence" value="ECO:0007669"/>
    <property type="project" value="TreeGrafter"/>
</dbReference>
<dbReference type="Gene3D" id="1.10.10.10">
    <property type="entry name" value="Winged helix-like DNA-binding domain superfamily/Winged helix DNA-binding domain"/>
    <property type="match status" value="1"/>
</dbReference>
<dbReference type="Gene3D" id="3.40.50.2300">
    <property type="match status" value="1"/>
</dbReference>
<dbReference type="Pfam" id="PF00486">
    <property type="entry name" value="Trans_reg_C"/>
    <property type="match status" value="1"/>
</dbReference>
<evidence type="ECO:0000256" key="3">
    <source>
        <dbReference type="ARBA" id="ARBA00023015"/>
    </source>
</evidence>
<dbReference type="InterPro" id="IPR036388">
    <property type="entry name" value="WH-like_DNA-bd_sf"/>
</dbReference>
<dbReference type="GO" id="GO:0005829">
    <property type="term" value="C:cytosol"/>
    <property type="evidence" value="ECO:0007669"/>
    <property type="project" value="TreeGrafter"/>
</dbReference>
<keyword evidence="5" id="KW-0804">Transcription</keyword>
<name>A0A1B1MCI4_STRLN</name>
<dbReference type="PANTHER" id="PTHR48111">
    <property type="entry name" value="REGULATOR OF RPOS"/>
    <property type="match status" value="1"/>
</dbReference>
<dbReference type="SMART" id="SM00448">
    <property type="entry name" value="REC"/>
    <property type="match status" value="1"/>
</dbReference>
<organism evidence="6 7">
    <name type="scientific">Streptomyces lincolnensis</name>
    <dbReference type="NCBI Taxonomy" id="1915"/>
    <lineage>
        <taxon>Bacteria</taxon>
        <taxon>Bacillati</taxon>
        <taxon>Actinomycetota</taxon>
        <taxon>Actinomycetes</taxon>
        <taxon>Kitasatosporales</taxon>
        <taxon>Streptomycetaceae</taxon>
        <taxon>Streptomyces</taxon>
    </lineage>
</organism>
<dbReference type="GO" id="GO:0006355">
    <property type="term" value="P:regulation of DNA-templated transcription"/>
    <property type="evidence" value="ECO:0007669"/>
    <property type="project" value="InterPro"/>
</dbReference>
<dbReference type="SMART" id="SM00862">
    <property type="entry name" value="Trans_reg_C"/>
    <property type="match status" value="1"/>
</dbReference>
<dbReference type="InterPro" id="IPR001867">
    <property type="entry name" value="OmpR/PhoB-type_DNA-bd"/>
</dbReference>
<proteinExistence type="predicted"/>
<dbReference type="PATRIC" id="fig|1915.4.peg.4539"/>
<dbReference type="PROSITE" id="PS51755">
    <property type="entry name" value="OMPR_PHOB"/>
    <property type="match status" value="1"/>
</dbReference>
<dbReference type="CDD" id="cd00383">
    <property type="entry name" value="trans_reg_C"/>
    <property type="match status" value="1"/>
</dbReference>
<dbReference type="FunFam" id="1.10.10.10:FF:000005">
    <property type="entry name" value="Two-component system response regulator"/>
    <property type="match status" value="1"/>
</dbReference>
<keyword evidence="1" id="KW-0597">Phosphoprotein</keyword>
<dbReference type="GO" id="GO:0000976">
    <property type="term" value="F:transcription cis-regulatory region binding"/>
    <property type="evidence" value="ECO:0007669"/>
    <property type="project" value="TreeGrafter"/>
</dbReference>
<reference evidence="6 7" key="1">
    <citation type="submission" date="2016-07" db="EMBL/GenBank/DDBJ databases">
        <title>Enhancement of antibiotic productionsby engineered nitrateutilization in actinobacteria.</title>
        <authorList>
            <person name="Meng S.C."/>
        </authorList>
    </citation>
    <scope>NUCLEOTIDE SEQUENCE [LARGE SCALE GENOMIC DNA]</scope>
    <source>
        <strain evidence="6 7">NRRL 2936</strain>
    </source>
</reference>
<dbReference type="KEGG" id="sls:SLINC_4105"/>
<sequence>MTYESRVPDHPYVLVSQEATEASETLVMALRFLGFDAHIAATGADLIREVCRRRPDAVLLDTTLPDGCGVEVCRRLRAAGVDAPVMFLSSRSDIEGKCQALAMGGDDYVTRPADLTEVSARIRALVRRSRAGGLAPSPAAHKLRAAGVELDENTRDVSLHGRAVRLSATEFALLRLLMRNAGRVISKGEILDTVWNYGFQGESGVVETYVYYLRRKLGDSRQSVIRTVRGAGYMVCAGDPAHTHGTVA</sequence>
<keyword evidence="2" id="KW-0902">Two-component regulatory system</keyword>
<dbReference type="InterPro" id="IPR011006">
    <property type="entry name" value="CheY-like_superfamily"/>
</dbReference>
<dbReference type="SUPFAM" id="SSF46894">
    <property type="entry name" value="C-terminal effector domain of the bipartite response regulators"/>
    <property type="match status" value="1"/>
</dbReference>
<evidence type="ECO:0000256" key="4">
    <source>
        <dbReference type="ARBA" id="ARBA00023125"/>
    </source>
</evidence>
<dbReference type="AlphaFoldDB" id="A0A1B1MCI4"/>
<evidence type="ECO:0000256" key="2">
    <source>
        <dbReference type="ARBA" id="ARBA00023012"/>
    </source>
</evidence>
<dbReference type="PANTHER" id="PTHR48111:SF28">
    <property type="entry name" value="TRANSCRIPTIONAL REGULATORY PROTEIN TCRX-RELATED"/>
    <property type="match status" value="1"/>
</dbReference>
<accession>A0A1B1MCI4</accession>
<evidence type="ECO:0000256" key="1">
    <source>
        <dbReference type="ARBA" id="ARBA00022553"/>
    </source>
</evidence>
<evidence type="ECO:0000313" key="7">
    <source>
        <dbReference type="Proteomes" id="UP000092598"/>
    </source>
</evidence>
<keyword evidence="7" id="KW-1185">Reference proteome</keyword>
<keyword evidence="3" id="KW-0805">Transcription regulation</keyword>
<dbReference type="InterPro" id="IPR001789">
    <property type="entry name" value="Sig_transdc_resp-reg_receiver"/>
</dbReference>
<dbReference type="Pfam" id="PF00072">
    <property type="entry name" value="Response_reg"/>
    <property type="match status" value="1"/>
</dbReference>
<protein>
    <submittedName>
        <fullName evidence="6">Response regulator with CheY-like receiver domain and winged-helix DNA-binding domain</fullName>
    </submittedName>
</protein>
<dbReference type="InterPro" id="IPR039420">
    <property type="entry name" value="WalR-like"/>
</dbReference>
<gene>
    <name evidence="6" type="ORF">SLINC_4105</name>
</gene>
<dbReference type="Gene3D" id="6.10.250.690">
    <property type="match status" value="1"/>
</dbReference>
<dbReference type="EMBL" id="CP016438">
    <property type="protein sequence ID" value="ANS66329.1"/>
    <property type="molecule type" value="Genomic_DNA"/>
</dbReference>
<dbReference type="PROSITE" id="PS50110">
    <property type="entry name" value="RESPONSE_REGULATORY"/>
    <property type="match status" value="1"/>
</dbReference>
<dbReference type="InterPro" id="IPR016032">
    <property type="entry name" value="Sig_transdc_resp-reg_C-effctor"/>
</dbReference>
<evidence type="ECO:0000313" key="6">
    <source>
        <dbReference type="EMBL" id="ANS66329.1"/>
    </source>
</evidence>
<dbReference type="STRING" id="1915.SLINC_4105"/>
<dbReference type="GO" id="GO:0032993">
    <property type="term" value="C:protein-DNA complex"/>
    <property type="evidence" value="ECO:0007669"/>
    <property type="project" value="TreeGrafter"/>
</dbReference>